<dbReference type="AlphaFoldDB" id="A0A917Z953"/>
<name>A0A917Z953_9ACTN</name>
<keyword evidence="2" id="KW-1185">Reference proteome</keyword>
<reference evidence="1" key="1">
    <citation type="journal article" date="2014" name="Int. J. Syst. Evol. Microbiol.">
        <title>Complete genome sequence of Corynebacterium casei LMG S-19264T (=DSM 44701T), isolated from a smear-ripened cheese.</title>
        <authorList>
            <consortium name="US DOE Joint Genome Institute (JGI-PGF)"/>
            <person name="Walter F."/>
            <person name="Albersmeier A."/>
            <person name="Kalinowski J."/>
            <person name="Ruckert C."/>
        </authorList>
    </citation>
    <scope>NUCLEOTIDE SEQUENCE</scope>
    <source>
        <strain evidence="1">CGMCC 4.7368</strain>
    </source>
</reference>
<evidence type="ECO:0000313" key="2">
    <source>
        <dbReference type="Proteomes" id="UP000646523"/>
    </source>
</evidence>
<sequence>MHNGVRFSERTVAAGIGVWKDMAGVLKKEWDSAASEIEDHMSAAPWGQGMEGLQFQAALMRSGGPLQMVRSGREIIDQIVQAGSTLHLTISNSVATDQAEAARINRLLTEI</sequence>
<reference evidence="1" key="2">
    <citation type="submission" date="2020-09" db="EMBL/GenBank/DDBJ databases">
        <authorList>
            <person name="Sun Q."/>
            <person name="Zhou Y."/>
        </authorList>
    </citation>
    <scope>NUCLEOTIDE SEQUENCE</scope>
    <source>
        <strain evidence="1">CGMCC 4.7368</strain>
    </source>
</reference>
<accession>A0A917Z953</accession>
<gene>
    <name evidence="1" type="ORF">GCM10012289_57160</name>
</gene>
<evidence type="ECO:0000313" key="1">
    <source>
        <dbReference type="EMBL" id="GGO77451.1"/>
    </source>
</evidence>
<comment type="caution">
    <text evidence="1">The sequence shown here is derived from an EMBL/GenBank/DDBJ whole genome shotgun (WGS) entry which is preliminary data.</text>
</comment>
<dbReference type="RefSeq" id="WP_189127278.1">
    <property type="nucleotide sequence ID" value="NZ_BMNH01000022.1"/>
</dbReference>
<protein>
    <submittedName>
        <fullName evidence="1">Uncharacterized protein</fullName>
    </submittedName>
</protein>
<dbReference type="Proteomes" id="UP000646523">
    <property type="component" value="Unassembled WGS sequence"/>
</dbReference>
<dbReference type="EMBL" id="BMNH01000022">
    <property type="protein sequence ID" value="GGO77451.1"/>
    <property type="molecule type" value="Genomic_DNA"/>
</dbReference>
<organism evidence="1 2">
    <name type="scientific">Nonomuraea cavernae</name>
    <dbReference type="NCBI Taxonomy" id="2045107"/>
    <lineage>
        <taxon>Bacteria</taxon>
        <taxon>Bacillati</taxon>
        <taxon>Actinomycetota</taxon>
        <taxon>Actinomycetes</taxon>
        <taxon>Streptosporangiales</taxon>
        <taxon>Streptosporangiaceae</taxon>
        <taxon>Nonomuraea</taxon>
    </lineage>
</organism>
<proteinExistence type="predicted"/>